<keyword evidence="5 11" id="KW-0812">Transmembrane</keyword>
<evidence type="ECO:0000256" key="3">
    <source>
        <dbReference type="ARBA" id="ARBA00022448"/>
    </source>
</evidence>
<evidence type="ECO:0000256" key="9">
    <source>
        <dbReference type="ARBA" id="ARBA00023170"/>
    </source>
</evidence>
<dbReference type="InterPro" id="IPR037066">
    <property type="entry name" value="Plug_dom_sf"/>
</dbReference>
<evidence type="ECO:0000256" key="13">
    <source>
        <dbReference type="SAM" id="SignalP"/>
    </source>
</evidence>
<dbReference type="InterPro" id="IPR012910">
    <property type="entry name" value="Plug_dom"/>
</dbReference>
<dbReference type="Pfam" id="PF07715">
    <property type="entry name" value="Plug"/>
    <property type="match status" value="1"/>
</dbReference>
<evidence type="ECO:0000256" key="5">
    <source>
        <dbReference type="ARBA" id="ARBA00022692"/>
    </source>
</evidence>
<evidence type="ECO:0000259" key="15">
    <source>
        <dbReference type="Pfam" id="PF07715"/>
    </source>
</evidence>
<keyword evidence="17" id="KW-1185">Reference proteome</keyword>
<evidence type="ECO:0000256" key="8">
    <source>
        <dbReference type="ARBA" id="ARBA00023136"/>
    </source>
</evidence>
<dbReference type="PANTHER" id="PTHR30069">
    <property type="entry name" value="TONB-DEPENDENT OUTER MEMBRANE RECEPTOR"/>
    <property type="match status" value="1"/>
</dbReference>
<sequence>MRTCRFVLPLSALLLPLAATAAADTASPPPVFTLGTIDVHAERGTSPTVAERSLDAERIQQLDRNTVGDAVSVLPGVSLARNSRNEDMVYLRGFDARQVPVFLDGIPLYVPYDGYVDFGRFTTFDLAEIQVASGAASLLYGPNILGGAINLVSRRPERPLEGDVRLGIADGGERKAAVNLGGRRGDWYFQLGASILKADDFPLPKGFVDYKRVPTDTGKDRRNASRDDRRLSFKLGYTPREGDEYAIGYARQDGEKDNPVYTGTARSGIRYWRWPWWDKDSLYFIGNTRLGEHTTLRTRVYRDTYGNGLDAYTDGSYQVAMDNSSFPSIYDDRTVGGSVTLATTALPRQELQFAIHYKEDQHSERNPHSPTKDFRDVTTSVAIEDRIALTDTSHLRVGVGHDRRDAKRVYFWPTGSADATNEVLEYVQQLAPDQQWYASVARRTRFPTIKDRYSARMGAALPNPDLKPEHATHFEVGLRGRWWEGGQLQASLFQSRIDDLIQNAVVASRECGGSTCNQAQNIGKARHQGVELGLRQRIGDDWDLQASYTWLRRTNLQDRNVALLDSPRQRLFMAVGWQLLPQWKLQATLDAEQGRKVSYADAARPVRALPGYGITGLKASWSPREAWDFDLGVRNIGDRWYELADGYPMPGRTWFANANWRF</sequence>
<gene>
    <name evidence="16" type="ORF">K5L94_12830</name>
</gene>
<dbReference type="Gene3D" id="2.170.130.10">
    <property type="entry name" value="TonB-dependent receptor, plug domain"/>
    <property type="match status" value="1"/>
</dbReference>
<keyword evidence="9 16" id="KW-0675">Receptor</keyword>
<feature type="signal peptide" evidence="13">
    <location>
        <begin position="1"/>
        <end position="21"/>
    </location>
</feature>
<dbReference type="SUPFAM" id="SSF56935">
    <property type="entry name" value="Porins"/>
    <property type="match status" value="1"/>
</dbReference>
<dbReference type="Gene3D" id="2.40.170.20">
    <property type="entry name" value="TonB-dependent receptor, beta-barrel domain"/>
    <property type="match status" value="1"/>
</dbReference>
<evidence type="ECO:0000313" key="16">
    <source>
        <dbReference type="EMBL" id="WDM62028.1"/>
    </source>
</evidence>
<evidence type="ECO:0000256" key="1">
    <source>
        <dbReference type="ARBA" id="ARBA00004571"/>
    </source>
</evidence>
<keyword evidence="3 11" id="KW-0813">Transport</keyword>
<evidence type="ECO:0000256" key="11">
    <source>
        <dbReference type="PROSITE-ProRule" id="PRU01360"/>
    </source>
</evidence>
<feature type="domain" description="TonB-dependent receptor plug" evidence="15">
    <location>
        <begin position="51"/>
        <end position="148"/>
    </location>
</feature>
<comment type="similarity">
    <text evidence="2">Belongs to the TonB-dependent receptor family. Hemoglobin/haptoglobin binding protein subfamily.</text>
</comment>
<feature type="domain" description="TonB-dependent receptor-like beta-barrel" evidence="14">
    <location>
        <begin position="223"/>
        <end position="636"/>
    </location>
</feature>
<evidence type="ECO:0000256" key="7">
    <source>
        <dbReference type="ARBA" id="ARBA00023077"/>
    </source>
</evidence>
<evidence type="ECO:0000256" key="2">
    <source>
        <dbReference type="ARBA" id="ARBA00008143"/>
    </source>
</evidence>
<evidence type="ECO:0000313" key="17">
    <source>
        <dbReference type="Proteomes" id="UP001216828"/>
    </source>
</evidence>
<dbReference type="Proteomes" id="UP001216828">
    <property type="component" value="Chromosome"/>
</dbReference>
<name>A0ABY7XVI2_9GAMM</name>
<feature type="chain" id="PRO_5047234497" evidence="13">
    <location>
        <begin position="22"/>
        <end position="662"/>
    </location>
</feature>
<evidence type="ECO:0000256" key="4">
    <source>
        <dbReference type="ARBA" id="ARBA00022452"/>
    </source>
</evidence>
<dbReference type="InterPro" id="IPR000531">
    <property type="entry name" value="Beta-barrel_TonB"/>
</dbReference>
<comment type="subcellular location">
    <subcellularLocation>
        <location evidence="1 11">Cell outer membrane</location>
        <topology evidence="1 11">Multi-pass membrane protein</topology>
    </subcellularLocation>
</comment>
<evidence type="ECO:0000259" key="14">
    <source>
        <dbReference type="Pfam" id="PF00593"/>
    </source>
</evidence>
<evidence type="ECO:0000256" key="6">
    <source>
        <dbReference type="ARBA" id="ARBA00022729"/>
    </source>
</evidence>
<proteinExistence type="inferred from homology"/>
<dbReference type="PANTHER" id="PTHR30069:SF29">
    <property type="entry name" value="HEMOGLOBIN AND HEMOGLOBIN-HAPTOGLOBIN-BINDING PROTEIN 1-RELATED"/>
    <property type="match status" value="1"/>
</dbReference>
<dbReference type="PROSITE" id="PS52016">
    <property type="entry name" value="TONB_DEPENDENT_REC_3"/>
    <property type="match status" value="1"/>
</dbReference>
<dbReference type="InterPro" id="IPR039426">
    <property type="entry name" value="TonB-dep_rcpt-like"/>
</dbReference>
<protein>
    <submittedName>
        <fullName evidence="16">TonB-dependent receptor</fullName>
    </submittedName>
</protein>
<reference evidence="16 17" key="1">
    <citation type="submission" date="2021-08" db="EMBL/GenBank/DDBJ databases">
        <title>Stenotrophomonas forensis sp. nov., isolated from contaminated viral transport media.</title>
        <authorList>
            <person name="Nguyen S.V."/>
            <person name="Edwards D."/>
            <person name="Scott S."/>
            <person name="Doss J."/>
            <person name="Merid S."/>
            <person name="Zelaya E."/>
            <person name="Maza C."/>
            <person name="Mann M."/>
            <person name="Hamilton B."/>
            <person name="Blackwell R."/>
            <person name="Tran A."/>
            <person name="Hauser J."/>
        </authorList>
    </citation>
    <scope>NUCLEOTIDE SEQUENCE [LARGE SCALE GENOMIC DNA]</scope>
    <source>
        <strain evidence="16 17">DFS-20110405</strain>
    </source>
</reference>
<dbReference type="Pfam" id="PF00593">
    <property type="entry name" value="TonB_dep_Rec_b-barrel"/>
    <property type="match status" value="1"/>
</dbReference>
<evidence type="ECO:0000256" key="12">
    <source>
        <dbReference type="RuleBase" id="RU003357"/>
    </source>
</evidence>
<keyword evidence="10 11" id="KW-0998">Cell outer membrane</keyword>
<dbReference type="EMBL" id="CP082270">
    <property type="protein sequence ID" value="WDM62028.1"/>
    <property type="molecule type" value="Genomic_DNA"/>
</dbReference>
<evidence type="ECO:0000256" key="10">
    <source>
        <dbReference type="ARBA" id="ARBA00023237"/>
    </source>
</evidence>
<dbReference type="RefSeq" id="WP_274510604.1">
    <property type="nucleotide sequence ID" value="NZ_CP082270.1"/>
</dbReference>
<keyword evidence="4 11" id="KW-1134">Transmembrane beta strand</keyword>
<keyword evidence="6 13" id="KW-0732">Signal</keyword>
<keyword evidence="8 11" id="KW-0472">Membrane</keyword>
<organism evidence="16 17">
    <name type="scientific">Stenotrophomonas forensis</name>
    <dbReference type="NCBI Taxonomy" id="2871169"/>
    <lineage>
        <taxon>Bacteria</taxon>
        <taxon>Pseudomonadati</taxon>
        <taxon>Pseudomonadota</taxon>
        <taxon>Gammaproteobacteria</taxon>
        <taxon>Lysobacterales</taxon>
        <taxon>Lysobacteraceae</taxon>
        <taxon>Stenotrophomonas</taxon>
        <taxon>Stenotrophomonas maltophilia group</taxon>
    </lineage>
</organism>
<accession>A0ABY7XVI2</accession>
<keyword evidence="7 12" id="KW-0798">TonB box</keyword>
<dbReference type="CDD" id="cd01347">
    <property type="entry name" value="ligand_gated_channel"/>
    <property type="match status" value="1"/>
</dbReference>
<dbReference type="InterPro" id="IPR036942">
    <property type="entry name" value="Beta-barrel_TonB_sf"/>
</dbReference>